<feature type="domain" description="Survival protein SurE-like phosphatase/nucleotidase" evidence="8">
    <location>
        <begin position="9"/>
        <end position="190"/>
    </location>
</feature>
<dbReference type="SUPFAM" id="SSF64167">
    <property type="entry name" value="SurE-like"/>
    <property type="match status" value="1"/>
</dbReference>
<dbReference type="RefSeq" id="WP_222546949.1">
    <property type="nucleotide sequence ID" value="NZ_BAPW01000015.1"/>
</dbReference>
<comment type="catalytic activity">
    <reaction evidence="1 7">
        <text>a ribonucleoside 5'-phosphate + H2O = a ribonucleoside + phosphate</text>
        <dbReference type="Rhea" id="RHEA:12484"/>
        <dbReference type="ChEBI" id="CHEBI:15377"/>
        <dbReference type="ChEBI" id="CHEBI:18254"/>
        <dbReference type="ChEBI" id="CHEBI:43474"/>
        <dbReference type="ChEBI" id="CHEBI:58043"/>
        <dbReference type="EC" id="3.1.3.5"/>
    </reaction>
</comment>
<gene>
    <name evidence="7 9" type="primary">surE</name>
    <name evidence="9" type="ORF">NF685_10210</name>
</gene>
<feature type="binding site" evidence="7">
    <location>
        <position position="99"/>
    </location>
    <ligand>
        <name>a divalent metal cation</name>
        <dbReference type="ChEBI" id="CHEBI:60240"/>
    </ligand>
</feature>
<dbReference type="NCBIfam" id="NF001490">
    <property type="entry name" value="PRK00346.1-4"/>
    <property type="match status" value="1"/>
</dbReference>
<dbReference type="EMBL" id="JAMXQU010000007">
    <property type="protein sequence ID" value="MCO6160400.1"/>
    <property type="molecule type" value="Genomic_DNA"/>
</dbReference>
<accession>A0ABT1CHQ5</accession>
<evidence type="ECO:0000256" key="4">
    <source>
        <dbReference type="ARBA" id="ARBA00022723"/>
    </source>
</evidence>
<sequence length="261" mass="28364">MGTRLFRRILLTNDDGFDAPGLATLTDIAASLSDDVWIVAPSRDQSGISHALSLHDPLRIHQHGPKKFAVNGTPGDCVAIAARQILRDAPPSLVLSGINRGANLGVETVFSGTVGAAMTAMLLGLPAFALSQAFNKTDPVPWETAAALAPDVIRSLACFDLPQAACLNINFPACPIESAKPLRFTRQGRGLLRDISVVTREDVRHQPYHWLHFQRDHDNDVPGTETHAISENHVSVTPLSFGRTNEMVLDWLEQRCGEPIE</sequence>
<reference evidence="9 10" key="1">
    <citation type="submission" date="2022-06" db="EMBL/GenBank/DDBJ databases">
        <title>Whole-genome of Asaia lannensis strain LMG 27011T.</title>
        <authorList>
            <person name="Sombolestani A."/>
        </authorList>
    </citation>
    <scope>NUCLEOTIDE SEQUENCE [LARGE SCALE GENOMIC DNA]</scope>
    <source>
        <strain evidence="9 10">NBRC 102526</strain>
    </source>
</reference>
<evidence type="ECO:0000256" key="5">
    <source>
        <dbReference type="ARBA" id="ARBA00022741"/>
    </source>
</evidence>
<protein>
    <recommendedName>
        <fullName evidence="7">5'-nucleotidase SurE</fullName>
        <ecNumber evidence="7">3.1.3.5</ecNumber>
    </recommendedName>
    <alternativeName>
        <fullName evidence="7">Nucleoside 5'-monophosphate phosphohydrolase</fullName>
    </alternativeName>
</protein>
<dbReference type="InterPro" id="IPR036523">
    <property type="entry name" value="SurE-like_sf"/>
</dbReference>
<dbReference type="NCBIfam" id="TIGR00087">
    <property type="entry name" value="surE"/>
    <property type="match status" value="1"/>
</dbReference>
<evidence type="ECO:0000256" key="1">
    <source>
        <dbReference type="ARBA" id="ARBA00000815"/>
    </source>
</evidence>
<evidence type="ECO:0000313" key="9">
    <source>
        <dbReference type="EMBL" id="MCO6160400.1"/>
    </source>
</evidence>
<evidence type="ECO:0000313" key="10">
    <source>
        <dbReference type="Proteomes" id="UP001523401"/>
    </source>
</evidence>
<dbReference type="PANTHER" id="PTHR30457">
    <property type="entry name" value="5'-NUCLEOTIDASE SURE"/>
    <property type="match status" value="1"/>
</dbReference>
<evidence type="ECO:0000256" key="6">
    <source>
        <dbReference type="ARBA" id="ARBA00022801"/>
    </source>
</evidence>
<evidence type="ECO:0000256" key="7">
    <source>
        <dbReference type="HAMAP-Rule" id="MF_00060"/>
    </source>
</evidence>
<keyword evidence="5 7" id="KW-0547">Nucleotide-binding</keyword>
<feature type="binding site" evidence="7">
    <location>
        <position position="14"/>
    </location>
    <ligand>
        <name>a divalent metal cation</name>
        <dbReference type="ChEBI" id="CHEBI:60240"/>
    </ligand>
</feature>
<keyword evidence="10" id="KW-1185">Reference proteome</keyword>
<dbReference type="InterPro" id="IPR002828">
    <property type="entry name" value="SurE-like_Pase/nucleotidase"/>
</dbReference>
<dbReference type="GO" id="GO:0008254">
    <property type="term" value="F:3'-nucleotidase activity"/>
    <property type="evidence" value="ECO:0007669"/>
    <property type="project" value="UniProtKB-EC"/>
</dbReference>
<comment type="caution">
    <text evidence="9">The sequence shown here is derived from an EMBL/GenBank/DDBJ whole genome shotgun (WGS) entry which is preliminary data.</text>
</comment>
<dbReference type="EC" id="3.1.3.5" evidence="7"/>
<evidence type="ECO:0000259" key="8">
    <source>
        <dbReference type="Pfam" id="PF01975"/>
    </source>
</evidence>
<name>A0ABT1CHQ5_9PROT</name>
<evidence type="ECO:0000256" key="3">
    <source>
        <dbReference type="ARBA" id="ARBA00022490"/>
    </source>
</evidence>
<comment type="subcellular location">
    <subcellularLocation>
        <location evidence="7">Cytoplasm</location>
    </subcellularLocation>
</comment>
<keyword evidence="4 7" id="KW-0479">Metal-binding</keyword>
<dbReference type="PANTHER" id="PTHR30457:SF12">
    <property type="entry name" value="5'_3'-NUCLEOTIDASE SURE"/>
    <property type="match status" value="1"/>
</dbReference>
<feature type="binding site" evidence="7">
    <location>
        <position position="15"/>
    </location>
    <ligand>
        <name>a divalent metal cation</name>
        <dbReference type="ChEBI" id="CHEBI:60240"/>
    </ligand>
</feature>
<organism evidence="9 10">
    <name type="scientific">Asaia lannensis NBRC 102526</name>
    <dbReference type="NCBI Taxonomy" id="1307926"/>
    <lineage>
        <taxon>Bacteria</taxon>
        <taxon>Pseudomonadati</taxon>
        <taxon>Pseudomonadota</taxon>
        <taxon>Alphaproteobacteria</taxon>
        <taxon>Acetobacterales</taxon>
        <taxon>Acetobacteraceae</taxon>
        <taxon>Asaia</taxon>
    </lineage>
</organism>
<dbReference type="Proteomes" id="UP001523401">
    <property type="component" value="Unassembled WGS sequence"/>
</dbReference>
<dbReference type="Gene3D" id="3.40.1210.10">
    <property type="entry name" value="Survival protein SurE-like phosphatase/nucleotidase"/>
    <property type="match status" value="1"/>
</dbReference>
<dbReference type="InterPro" id="IPR030048">
    <property type="entry name" value="SurE"/>
</dbReference>
<evidence type="ECO:0000256" key="2">
    <source>
        <dbReference type="ARBA" id="ARBA00011062"/>
    </source>
</evidence>
<keyword evidence="6 7" id="KW-0378">Hydrolase</keyword>
<dbReference type="HAMAP" id="MF_00060">
    <property type="entry name" value="SurE"/>
    <property type="match status" value="1"/>
</dbReference>
<comment type="cofactor">
    <cofactor evidence="7">
        <name>a divalent metal cation</name>
        <dbReference type="ChEBI" id="CHEBI:60240"/>
    </cofactor>
    <text evidence="7">Binds 1 divalent metal cation per subunit.</text>
</comment>
<dbReference type="Pfam" id="PF01975">
    <property type="entry name" value="SurE"/>
    <property type="match status" value="1"/>
</dbReference>
<keyword evidence="3 7" id="KW-0963">Cytoplasm</keyword>
<comment type="similarity">
    <text evidence="2 7">Belongs to the SurE nucleotidase family.</text>
</comment>
<comment type="function">
    <text evidence="7">Nucleotidase that shows phosphatase activity on nucleoside 5'-monophosphates.</text>
</comment>
<proteinExistence type="inferred from homology"/>
<feature type="binding site" evidence="7">
    <location>
        <position position="46"/>
    </location>
    <ligand>
        <name>a divalent metal cation</name>
        <dbReference type="ChEBI" id="CHEBI:60240"/>
    </ligand>
</feature>